<dbReference type="InterPro" id="IPR003029">
    <property type="entry name" value="S1_domain"/>
</dbReference>
<dbReference type="Pfam" id="PF00575">
    <property type="entry name" value="S1"/>
    <property type="match status" value="1"/>
</dbReference>
<dbReference type="SUPFAM" id="SSF46915">
    <property type="entry name" value="Polynucleotide phosphorylase/guanosine pentaphosphate synthase (PNPase/GPSI), domain 3"/>
    <property type="match status" value="1"/>
</dbReference>
<evidence type="ECO:0000313" key="11">
    <source>
        <dbReference type="EMBL" id="GEQ19542.1"/>
    </source>
</evidence>
<dbReference type="SMART" id="SM00316">
    <property type="entry name" value="S1"/>
    <property type="match status" value="1"/>
</dbReference>
<evidence type="ECO:0000256" key="2">
    <source>
        <dbReference type="ARBA" id="ARBA00007404"/>
    </source>
</evidence>
<dbReference type="PANTHER" id="PTHR11252:SF0">
    <property type="entry name" value="POLYRIBONUCLEOTIDE NUCLEOTIDYLTRANSFERASE 1, MITOCHONDRIAL"/>
    <property type="match status" value="1"/>
</dbReference>
<dbReference type="InterPro" id="IPR012340">
    <property type="entry name" value="NA-bd_OB-fold"/>
</dbReference>
<evidence type="ECO:0000313" key="14">
    <source>
        <dbReference type="Proteomes" id="UP000474042"/>
    </source>
</evidence>
<dbReference type="Pfam" id="PF00013">
    <property type="entry name" value="KH_1"/>
    <property type="match status" value="1"/>
</dbReference>
<dbReference type="InterPro" id="IPR015847">
    <property type="entry name" value="ExoRNase_PH_dom2"/>
</dbReference>
<dbReference type="CDD" id="cd04472">
    <property type="entry name" value="S1_PNPase"/>
    <property type="match status" value="1"/>
</dbReference>
<dbReference type="NCBIfam" id="NF008805">
    <property type="entry name" value="PRK11824.1"/>
    <property type="match status" value="1"/>
</dbReference>
<dbReference type="GO" id="GO:0006402">
    <property type="term" value="P:mRNA catabolic process"/>
    <property type="evidence" value="ECO:0007669"/>
    <property type="project" value="UniProtKB-UniRule"/>
</dbReference>
<reference evidence="11 13" key="1">
    <citation type="submission" date="2019-07" db="EMBL/GenBank/DDBJ databases">
        <title>Whole genome shotgun sequence of Clostridium butyricum NBRC 3858.</title>
        <authorList>
            <person name="Hosoyama A."/>
            <person name="Uohara A."/>
            <person name="Ohji S."/>
            <person name="Ichikawa N."/>
        </authorList>
    </citation>
    <scope>NUCLEOTIDE SEQUENCE [LARGE SCALE GENOMIC DNA]</scope>
    <source>
        <strain evidence="11 13">NBRC 3858</strain>
    </source>
</reference>
<keyword evidence="5 9" id="KW-0548">Nucleotidyltransferase</keyword>
<dbReference type="Gene3D" id="3.30.230.70">
    <property type="entry name" value="GHMP Kinase, N-terminal domain"/>
    <property type="match status" value="2"/>
</dbReference>
<dbReference type="InterPro" id="IPR004087">
    <property type="entry name" value="KH_dom"/>
</dbReference>
<dbReference type="PIRSF" id="PIRSF005499">
    <property type="entry name" value="PNPase"/>
    <property type="match status" value="1"/>
</dbReference>
<comment type="similarity">
    <text evidence="2 9">Belongs to the polyribonucleotide nucleotidyltransferase family.</text>
</comment>
<dbReference type="CDD" id="cd02393">
    <property type="entry name" value="KH-I_PNPase"/>
    <property type="match status" value="1"/>
</dbReference>
<dbReference type="InterPro" id="IPR036456">
    <property type="entry name" value="PNPase_PH_RNA-bd_sf"/>
</dbReference>
<keyword evidence="7 9" id="KW-0460">Magnesium</keyword>
<keyword evidence="8 9" id="KW-0694">RNA-binding</keyword>
<evidence type="ECO:0000313" key="12">
    <source>
        <dbReference type="EMBL" id="NAS16708.1"/>
    </source>
</evidence>
<dbReference type="GO" id="GO:0003723">
    <property type="term" value="F:RNA binding"/>
    <property type="evidence" value="ECO:0007669"/>
    <property type="project" value="UniProtKB-UniRule"/>
</dbReference>
<dbReference type="CDD" id="cd11363">
    <property type="entry name" value="RNase_PH_PNPase_1"/>
    <property type="match status" value="1"/>
</dbReference>
<evidence type="ECO:0000256" key="6">
    <source>
        <dbReference type="ARBA" id="ARBA00022723"/>
    </source>
</evidence>
<dbReference type="SMART" id="SM00322">
    <property type="entry name" value="KH"/>
    <property type="match status" value="1"/>
</dbReference>
<dbReference type="EMBL" id="WOFV02000003">
    <property type="protein sequence ID" value="NAS16708.1"/>
    <property type="molecule type" value="Genomic_DNA"/>
</dbReference>
<dbReference type="HAMAP" id="MF_01595">
    <property type="entry name" value="PNPase"/>
    <property type="match status" value="1"/>
</dbReference>
<evidence type="ECO:0000313" key="13">
    <source>
        <dbReference type="Proteomes" id="UP000321089"/>
    </source>
</evidence>
<dbReference type="InterPro" id="IPR004088">
    <property type="entry name" value="KH_dom_type_1"/>
</dbReference>
<dbReference type="RefSeq" id="WP_024038965.1">
    <property type="nucleotide sequence ID" value="NZ_BKBC01000001.1"/>
</dbReference>
<name>A0A512TH35_CLOBU</name>
<dbReference type="GO" id="GO:0000175">
    <property type="term" value="F:3'-5'-RNA exonuclease activity"/>
    <property type="evidence" value="ECO:0007669"/>
    <property type="project" value="TreeGrafter"/>
</dbReference>
<dbReference type="SUPFAM" id="SSF50249">
    <property type="entry name" value="Nucleic acid-binding proteins"/>
    <property type="match status" value="1"/>
</dbReference>
<comment type="subcellular location">
    <subcellularLocation>
        <location evidence="1 9">Cytoplasm</location>
    </subcellularLocation>
</comment>
<dbReference type="FunFam" id="3.30.230.70:FF:000002">
    <property type="entry name" value="Polyribonucleotide nucleotidyltransferase"/>
    <property type="match status" value="1"/>
</dbReference>
<dbReference type="PROSITE" id="PS50126">
    <property type="entry name" value="S1"/>
    <property type="match status" value="1"/>
</dbReference>
<dbReference type="Pfam" id="PF03725">
    <property type="entry name" value="RNase_PH_C"/>
    <property type="match status" value="1"/>
</dbReference>
<dbReference type="SUPFAM" id="SSF54211">
    <property type="entry name" value="Ribosomal protein S5 domain 2-like"/>
    <property type="match status" value="2"/>
</dbReference>
<dbReference type="FunFam" id="2.40.50.140:FF:000023">
    <property type="entry name" value="Polyribonucleotide nucleotidyltransferase"/>
    <property type="match status" value="1"/>
</dbReference>
<dbReference type="InterPro" id="IPR012162">
    <property type="entry name" value="PNPase"/>
</dbReference>
<dbReference type="SUPFAM" id="SSF54791">
    <property type="entry name" value="Eukaryotic type KH-domain (KH-domain type I)"/>
    <property type="match status" value="1"/>
</dbReference>
<evidence type="ECO:0000256" key="9">
    <source>
        <dbReference type="HAMAP-Rule" id="MF_01595"/>
    </source>
</evidence>
<evidence type="ECO:0000259" key="10">
    <source>
        <dbReference type="PROSITE" id="PS50126"/>
    </source>
</evidence>
<comment type="function">
    <text evidence="9">Involved in mRNA degradation. Catalyzes the phosphorolysis of single-stranded polyribonucleotides processively in the 3'- to 5'-direction.</text>
</comment>
<dbReference type="GO" id="GO:0004654">
    <property type="term" value="F:polyribonucleotide nucleotidyltransferase activity"/>
    <property type="evidence" value="ECO:0007669"/>
    <property type="project" value="UniProtKB-UniRule"/>
</dbReference>
<proteinExistence type="inferred from homology"/>
<dbReference type="AlphaFoldDB" id="A0A512TH35"/>
<comment type="catalytic activity">
    <reaction evidence="9">
        <text>RNA(n+1) + phosphate = RNA(n) + a ribonucleoside 5'-diphosphate</text>
        <dbReference type="Rhea" id="RHEA:22096"/>
        <dbReference type="Rhea" id="RHEA-COMP:14527"/>
        <dbReference type="Rhea" id="RHEA-COMP:17342"/>
        <dbReference type="ChEBI" id="CHEBI:43474"/>
        <dbReference type="ChEBI" id="CHEBI:57930"/>
        <dbReference type="ChEBI" id="CHEBI:140395"/>
        <dbReference type="EC" id="2.7.7.8"/>
    </reaction>
</comment>
<comment type="cofactor">
    <cofactor evidence="9">
        <name>Mg(2+)</name>
        <dbReference type="ChEBI" id="CHEBI:18420"/>
    </cofactor>
</comment>
<evidence type="ECO:0000256" key="1">
    <source>
        <dbReference type="ARBA" id="ARBA00004496"/>
    </source>
</evidence>
<evidence type="ECO:0000256" key="4">
    <source>
        <dbReference type="ARBA" id="ARBA00022679"/>
    </source>
</evidence>
<sequence length="701" mass="77061">MNNVLSTEIAGRELKVEFGKVGMLSNAATFTSYGDTVIMTNVNASEEPREGIDFFPLSVEYEERLYAVGKIPGGFIKREGRPSEKAILNGRAVDRTIRPLFPKGYRNDVQVVTTVVSVEKDNIPEILAINAASLALCLSSIPYTIPVAAVQVGLIDGKLVTNPDSKGREESILHLTVCATKERVMMIEAGGNEIPEDKMIEAIEYGFDECQKIISFQEEAMAKFGKKKDEPLLYTIDETLEKEVKDFAFDMVKEAMYIMDKDERNAAIDAVNEKVKAEFAEKYPDNSGDIKEVLYTTQKKIVRNMLLNEKRRPDGRAFDEVRPLGCEVGILPRTHGTGLFTRGLTQVMTVATLGSISEIQILDGIDETQSKRYMHHYNFPGYSVGEVKPLRGPGRREIGHGALAERALEPLIPSEEEFPYTIRLVSEVLSSNGSTSQASVCGSTLALLDAGVPIKRPAAGIAMGLITSEDLSQEQVITDIQGIEDFFGDMDFKVAGTTEGITSIQVDTKLQGFSFNVVENAIRDARKARLKIIDKINECMPEPRKDVSLYAPKTEVMTINPDKIRDVIGAGGKVINKIIADTGVKIDIKEDGTVFVSSSDHEGVNAAKKIIEGLTKEVVAGEVYLGKVTKITTFGAFVEILPNKEGLVHISKLAKERVEKVEDVVSAGDEILVKVTEIDNQGRINLSRKDAIAEQDEKEDK</sequence>
<evidence type="ECO:0000256" key="5">
    <source>
        <dbReference type="ARBA" id="ARBA00022695"/>
    </source>
</evidence>
<dbReference type="Proteomes" id="UP000474042">
    <property type="component" value="Unassembled WGS sequence"/>
</dbReference>
<accession>A0A512TH35</accession>
<dbReference type="InterPro" id="IPR020568">
    <property type="entry name" value="Ribosomal_Su5_D2-typ_SF"/>
</dbReference>
<dbReference type="EMBL" id="BKBC01000001">
    <property type="protein sequence ID" value="GEQ19542.1"/>
    <property type="molecule type" value="Genomic_DNA"/>
</dbReference>
<dbReference type="EC" id="2.7.7.8" evidence="9"/>
<dbReference type="PROSITE" id="PS50084">
    <property type="entry name" value="KH_TYPE_1"/>
    <property type="match status" value="1"/>
</dbReference>
<dbReference type="FunFam" id="3.30.230.70:FF:000001">
    <property type="entry name" value="Polyribonucleotide nucleotidyltransferase"/>
    <property type="match status" value="1"/>
</dbReference>
<reference evidence="12 14" key="2">
    <citation type="submission" date="2020-01" db="EMBL/GenBank/DDBJ databases">
        <title>Genome sequence of a 1,3-propanediol producer, Clostridium butyricum S3.</title>
        <authorList>
            <person name="Zhou J."/>
        </authorList>
    </citation>
    <scope>NUCLEOTIDE SEQUENCE [LARGE SCALE GENOMIC DNA]</scope>
    <source>
        <strain evidence="12 14">S3</strain>
    </source>
</reference>
<feature type="domain" description="S1 motif" evidence="10">
    <location>
        <begin position="621"/>
        <end position="689"/>
    </location>
</feature>
<feature type="binding site" evidence="9">
    <location>
        <position position="491"/>
    </location>
    <ligand>
        <name>Mg(2+)</name>
        <dbReference type="ChEBI" id="CHEBI:18420"/>
    </ligand>
</feature>
<protein>
    <recommendedName>
        <fullName evidence="9">Polyribonucleotide nucleotidyltransferase</fullName>
        <ecNumber evidence="9">2.7.7.8</ecNumber>
    </recommendedName>
    <alternativeName>
        <fullName evidence="9">Polynucleotide phosphorylase</fullName>
        <shortName evidence="9">PNPase</shortName>
    </alternativeName>
</protein>
<dbReference type="CDD" id="cd11364">
    <property type="entry name" value="RNase_PH_PNPase_2"/>
    <property type="match status" value="1"/>
</dbReference>
<keyword evidence="4 9" id="KW-0808">Transferase</keyword>
<dbReference type="Gene3D" id="2.40.50.140">
    <property type="entry name" value="Nucleic acid-binding proteins"/>
    <property type="match status" value="1"/>
</dbReference>
<dbReference type="InterPro" id="IPR036612">
    <property type="entry name" value="KH_dom_type_1_sf"/>
</dbReference>
<evidence type="ECO:0000256" key="8">
    <source>
        <dbReference type="ARBA" id="ARBA00022884"/>
    </source>
</evidence>
<evidence type="ECO:0000256" key="7">
    <source>
        <dbReference type="ARBA" id="ARBA00022842"/>
    </source>
</evidence>
<feature type="binding site" evidence="9">
    <location>
        <position position="485"/>
    </location>
    <ligand>
        <name>Mg(2+)</name>
        <dbReference type="ChEBI" id="CHEBI:18420"/>
    </ligand>
</feature>
<dbReference type="Pfam" id="PF01138">
    <property type="entry name" value="RNase_PH"/>
    <property type="match status" value="2"/>
</dbReference>
<dbReference type="GO" id="GO:0005829">
    <property type="term" value="C:cytosol"/>
    <property type="evidence" value="ECO:0007669"/>
    <property type="project" value="UniProtKB-ARBA"/>
</dbReference>
<dbReference type="Proteomes" id="UP000321089">
    <property type="component" value="Unassembled WGS sequence"/>
</dbReference>
<dbReference type="Gene3D" id="3.30.1370.10">
    <property type="entry name" value="K Homology domain, type 1"/>
    <property type="match status" value="1"/>
</dbReference>
<dbReference type="NCBIfam" id="TIGR03591">
    <property type="entry name" value="polynuc_phos"/>
    <property type="match status" value="1"/>
</dbReference>
<dbReference type="InterPro" id="IPR036345">
    <property type="entry name" value="ExoRNase_PH_dom2_sf"/>
</dbReference>
<organism evidence="11 13">
    <name type="scientific">Clostridium butyricum</name>
    <dbReference type="NCBI Taxonomy" id="1492"/>
    <lineage>
        <taxon>Bacteria</taxon>
        <taxon>Bacillati</taxon>
        <taxon>Bacillota</taxon>
        <taxon>Clostridia</taxon>
        <taxon>Eubacteriales</taxon>
        <taxon>Clostridiaceae</taxon>
        <taxon>Clostridium</taxon>
    </lineage>
</organism>
<dbReference type="InterPro" id="IPR001247">
    <property type="entry name" value="ExoRNase_PH_dom1"/>
</dbReference>
<gene>
    <name evidence="9 11" type="primary">pnp</name>
    <name evidence="11" type="ORF">CBU02nite_00480</name>
    <name evidence="12" type="ORF">GND98_002145</name>
</gene>
<dbReference type="FunFam" id="3.30.1370.10:FF:000001">
    <property type="entry name" value="Polyribonucleotide nucleotidyltransferase"/>
    <property type="match status" value="1"/>
</dbReference>
<dbReference type="GO" id="GO:0006396">
    <property type="term" value="P:RNA processing"/>
    <property type="evidence" value="ECO:0007669"/>
    <property type="project" value="InterPro"/>
</dbReference>
<dbReference type="InterPro" id="IPR027408">
    <property type="entry name" value="PNPase/RNase_PH_dom_sf"/>
</dbReference>
<keyword evidence="3 9" id="KW-0963">Cytoplasm</keyword>
<dbReference type="GO" id="GO:0000287">
    <property type="term" value="F:magnesium ion binding"/>
    <property type="evidence" value="ECO:0007669"/>
    <property type="project" value="UniProtKB-UniRule"/>
</dbReference>
<evidence type="ECO:0000256" key="3">
    <source>
        <dbReference type="ARBA" id="ARBA00022490"/>
    </source>
</evidence>
<keyword evidence="6 9" id="KW-0479">Metal-binding</keyword>
<dbReference type="InterPro" id="IPR015848">
    <property type="entry name" value="PNPase_PH_RNA-bd_bac/org-type"/>
</dbReference>
<dbReference type="SUPFAM" id="SSF55666">
    <property type="entry name" value="Ribonuclease PH domain 2-like"/>
    <property type="match status" value="2"/>
</dbReference>
<comment type="caution">
    <text evidence="11">The sequence shown here is derived from an EMBL/GenBank/DDBJ whole genome shotgun (WGS) entry which is preliminary data.</text>
</comment>
<dbReference type="Pfam" id="PF03726">
    <property type="entry name" value="PNPase"/>
    <property type="match status" value="1"/>
</dbReference>
<dbReference type="PANTHER" id="PTHR11252">
    <property type="entry name" value="POLYRIBONUCLEOTIDE NUCLEOTIDYLTRANSFERASE"/>
    <property type="match status" value="1"/>
</dbReference>